<dbReference type="RefSeq" id="XP_017770539.1">
    <property type="nucleotide sequence ID" value="XM_017915050.1"/>
</dbReference>
<evidence type="ECO:0000259" key="4">
    <source>
        <dbReference type="Pfam" id="PF04083"/>
    </source>
</evidence>
<organism evidence="5 6">
    <name type="scientific">Nicrophorus vespilloides</name>
    <name type="common">Boreal carrion beetle</name>
    <dbReference type="NCBI Taxonomy" id="110193"/>
    <lineage>
        <taxon>Eukaryota</taxon>
        <taxon>Metazoa</taxon>
        <taxon>Ecdysozoa</taxon>
        <taxon>Arthropoda</taxon>
        <taxon>Hexapoda</taxon>
        <taxon>Insecta</taxon>
        <taxon>Pterygota</taxon>
        <taxon>Neoptera</taxon>
        <taxon>Endopterygota</taxon>
        <taxon>Coleoptera</taxon>
        <taxon>Polyphaga</taxon>
        <taxon>Staphyliniformia</taxon>
        <taxon>Silphidae</taxon>
        <taxon>Nicrophorinae</taxon>
        <taxon>Nicrophorus</taxon>
    </lineage>
</organism>
<dbReference type="Gene3D" id="3.40.50.1820">
    <property type="entry name" value="alpha/beta hydrolase"/>
    <property type="match status" value="1"/>
</dbReference>
<feature type="domain" description="Partial AB-hydrolase lipase" evidence="4">
    <location>
        <begin position="46"/>
        <end position="106"/>
    </location>
</feature>
<keyword evidence="3" id="KW-0732">Signal</keyword>
<reference evidence="6" key="1">
    <citation type="submission" date="2025-08" db="UniProtKB">
        <authorList>
            <consortium name="RefSeq"/>
        </authorList>
    </citation>
    <scope>IDENTIFICATION</scope>
    <source>
        <tissue evidence="6">Whole Larva</tissue>
    </source>
</reference>
<evidence type="ECO:0000256" key="3">
    <source>
        <dbReference type="SAM" id="SignalP"/>
    </source>
</evidence>
<evidence type="ECO:0000313" key="6">
    <source>
        <dbReference type="RefSeq" id="XP_017770539.1"/>
    </source>
</evidence>
<gene>
    <name evidence="6" type="primary">LOC108558214</name>
</gene>
<dbReference type="InterPro" id="IPR029058">
    <property type="entry name" value="AB_hydrolase_fold"/>
</dbReference>
<feature type="signal peptide" evidence="3">
    <location>
        <begin position="1"/>
        <end position="16"/>
    </location>
</feature>
<dbReference type="InterPro" id="IPR006693">
    <property type="entry name" value="AB_hydrolase_lipase"/>
</dbReference>
<comment type="similarity">
    <text evidence="1 2">Belongs to the AB hydrolase superfamily. Lipase family.</text>
</comment>
<feature type="chain" id="PRO_5046372098" description="Lipase" evidence="3">
    <location>
        <begin position="17"/>
        <end position="412"/>
    </location>
</feature>
<keyword evidence="5" id="KW-1185">Reference proteome</keyword>
<proteinExistence type="inferred from homology"/>
<keyword evidence="2" id="KW-0443">Lipid metabolism</keyword>
<dbReference type="Pfam" id="PF04083">
    <property type="entry name" value="Abhydro_lipase"/>
    <property type="match status" value="1"/>
</dbReference>
<dbReference type="SUPFAM" id="SSF53474">
    <property type="entry name" value="alpha/beta-Hydrolases"/>
    <property type="match status" value="1"/>
</dbReference>
<evidence type="ECO:0000313" key="5">
    <source>
        <dbReference type="Proteomes" id="UP000695000"/>
    </source>
</evidence>
<protein>
    <recommendedName>
        <fullName evidence="2">Lipase</fullName>
    </recommendedName>
</protein>
<keyword evidence="2" id="KW-0378">Hydrolase</keyword>
<dbReference type="InterPro" id="IPR025483">
    <property type="entry name" value="Lipase_euk"/>
</dbReference>
<dbReference type="PIRSF" id="PIRSF000862">
    <property type="entry name" value="Steryl_ester_lip"/>
    <property type="match status" value="1"/>
</dbReference>
<dbReference type="Proteomes" id="UP000695000">
    <property type="component" value="Unplaced"/>
</dbReference>
<evidence type="ECO:0000256" key="1">
    <source>
        <dbReference type="ARBA" id="ARBA00010701"/>
    </source>
</evidence>
<name>A0ABM1M7I9_NICVS</name>
<keyword evidence="2" id="KW-0442">Lipid degradation</keyword>
<dbReference type="GeneID" id="108558214"/>
<dbReference type="PANTHER" id="PTHR11005">
    <property type="entry name" value="LYSOSOMAL ACID LIPASE-RELATED"/>
    <property type="match status" value="1"/>
</dbReference>
<evidence type="ECO:0000256" key="2">
    <source>
        <dbReference type="PIRNR" id="PIRNR000862"/>
    </source>
</evidence>
<accession>A0ABM1M7I9</accession>
<sequence length="412" mass="46424">MFRFVLILALLGGSRANPTSDIDDILKEYPNSVVEFSEFNDGDLTVPELIEKYGYPVETHHVINSDGYILELHRIPYGKNQNSTIKRQVAYLQHGLLCSSADWVIAGPGKGLAYLLADAGYDVWLGNARGNVYSRRHVTLDPDSDAKKFWDFSWHEIGTVDVPAMIDFALEHTGQSKLFHIGHSQGTTTFYVMCSERPEYNDKIIAHFSLAPIAFMKHMTSPLLQIVSIFPGGLEAALKVIGMNEFLPNDGLLSNVSEAWCDKSILQSVCTNAIFVLCGFNKAQMNTTLLPVILKHTPAGAASKQVIHYIQEIKSGFFRQYDYGLIKNIKIYNKFSPPNYKLANIDAPIYMFNSKNDWMSAEVDVNRLYNELPNVQGKFLVTDPKWNHLDFIWGIQAPELLYNKVISLMSDL</sequence>